<dbReference type="PANTHER" id="PTHR30026:SF22">
    <property type="entry name" value="OUTER MEMBRANE EFFLUX PROTEIN"/>
    <property type="match status" value="1"/>
</dbReference>
<comment type="similarity">
    <text evidence="2">Belongs to the outer membrane factor (OMF) (TC 1.B.17) family.</text>
</comment>
<dbReference type="OrthoDB" id="314748at2"/>
<feature type="signal peptide" evidence="8">
    <location>
        <begin position="1"/>
        <end position="23"/>
    </location>
</feature>
<accession>A0A0D0KYR8</accession>
<organism evidence="9 10">
    <name type="scientific">Pseudomonas fulva</name>
    <dbReference type="NCBI Taxonomy" id="47880"/>
    <lineage>
        <taxon>Bacteria</taxon>
        <taxon>Pseudomonadati</taxon>
        <taxon>Pseudomonadota</taxon>
        <taxon>Gammaproteobacteria</taxon>
        <taxon>Pseudomonadales</taxon>
        <taxon>Pseudomonadaceae</taxon>
        <taxon>Pseudomonas</taxon>
    </lineage>
</organism>
<comment type="caution">
    <text evidence="9">The sequence shown here is derived from an EMBL/GenBank/DDBJ whole genome shotgun (WGS) entry which is preliminary data.</text>
</comment>
<gene>
    <name evidence="9" type="ORF">RU08_06795</name>
</gene>
<dbReference type="GO" id="GO:0015288">
    <property type="term" value="F:porin activity"/>
    <property type="evidence" value="ECO:0007669"/>
    <property type="project" value="TreeGrafter"/>
</dbReference>
<dbReference type="AlphaFoldDB" id="A0A0D0KYR8"/>
<keyword evidence="5" id="KW-0812">Transmembrane</keyword>
<dbReference type="PANTHER" id="PTHR30026">
    <property type="entry name" value="OUTER MEMBRANE PROTEIN TOLC"/>
    <property type="match status" value="1"/>
</dbReference>
<protein>
    <submittedName>
        <fullName evidence="9">Type I secretion protein TolC</fullName>
    </submittedName>
</protein>
<dbReference type="Gene3D" id="1.20.1600.10">
    <property type="entry name" value="Outer membrane efflux proteins (OEP)"/>
    <property type="match status" value="1"/>
</dbReference>
<evidence type="ECO:0000256" key="5">
    <source>
        <dbReference type="ARBA" id="ARBA00022692"/>
    </source>
</evidence>
<proteinExistence type="inferred from homology"/>
<dbReference type="Pfam" id="PF02321">
    <property type="entry name" value="OEP"/>
    <property type="match status" value="2"/>
</dbReference>
<dbReference type="GO" id="GO:1990281">
    <property type="term" value="C:efflux pump complex"/>
    <property type="evidence" value="ECO:0007669"/>
    <property type="project" value="TreeGrafter"/>
</dbReference>
<evidence type="ECO:0000256" key="2">
    <source>
        <dbReference type="ARBA" id="ARBA00007613"/>
    </source>
</evidence>
<name>A0A0D0KYR8_9PSED</name>
<evidence type="ECO:0000256" key="8">
    <source>
        <dbReference type="SAM" id="SignalP"/>
    </source>
</evidence>
<evidence type="ECO:0000256" key="6">
    <source>
        <dbReference type="ARBA" id="ARBA00023136"/>
    </source>
</evidence>
<evidence type="ECO:0000256" key="3">
    <source>
        <dbReference type="ARBA" id="ARBA00022448"/>
    </source>
</evidence>
<reference evidence="9 10" key="1">
    <citation type="submission" date="2014-12" db="EMBL/GenBank/DDBJ databases">
        <title>16Stimator: statistical estimation of ribosomal gene copy numbers from draft genome assemblies.</title>
        <authorList>
            <person name="Perisin M.A."/>
            <person name="Vetter M."/>
            <person name="Gilbert J.A."/>
            <person name="Bergelson J."/>
        </authorList>
    </citation>
    <scope>NUCLEOTIDE SEQUENCE [LARGE SCALE GENOMIC DNA]</scope>
    <source>
        <strain evidence="9 10">MEJ086</strain>
    </source>
</reference>
<dbReference type="InterPro" id="IPR051906">
    <property type="entry name" value="TolC-like"/>
</dbReference>
<dbReference type="NCBIfam" id="TIGR01844">
    <property type="entry name" value="type_I_sec_TolC"/>
    <property type="match status" value="1"/>
</dbReference>
<evidence type="ECO:0000313" key="10">
    <source>
        <dbReference type="Proteomes" id="UP000032068"/>
    </source>
</evidence>
<dbReference type="GO" id="GO:0009279">
    <property type="term" value="C:cell outer membrane"/>
    <property type="evidence" value="ECO:0007669"/>
    <property type="project" value="UniProtKB-SubCell"/>
</dbReference>
<evidence type="ECO:0000256" key="1">
    <source>
        <dbReference type="ARBA" id="ARBA00004442"/>
    </source>
</evidence>
<evidence type="ECO:0000256" key="7">
    <source>
        <dbReference type="ARBA" id="ARBA00023237"/>
    </source>
</evidence>
<keyword evidence="8" id="KW-0732">Signal</keyword>
<evidence type="ECO:0000256" key="4">
    <source>
        <dbReference type="ARBA" id="ARBA00022452"/>
    </source>
</evidence>
<dbReference type="EMBL" id="JXQW01000015">
    <property type="protein sequence ID" value="KIQ02530.1"/>
    <property type="molecule type" value="Genomic_DNA"/>
</dbReference>
<dbReference type="SUPFAM" id="SSF56954">
    <property type="entry name" value="Outer membrane efflux proteins (OEP)"/>
    <property type="match status" value="1"/>
</dbReference>
<keyword evidence="4" id="KW-1134">Transmembrane beta strand</keyword>
<dbReference type="Proteomes" id="UP000032068">
    <property type="component" value="Unassembled WGS sequence"/>
</dbReference>
<dbReference type="InterPro" id="IPR003423">
    <property type="entry name" value="OMP_efflux"/>
</dbReference>
<keyword evidence="6" id="KW-0472">Membrane</keyword>
<evidence type="ECO:0000313" key="9">
    <source>
        <dbReference type="EMBL" id="KIQ02530.1"/>
    </source>
</evidence>
<feature type="chain" id="PRO_5002214994" evidence="8">
    <location>
        <begin position="24"/>
        <end position="477"/>
    </location>
</feature>
<dbReference type="GO" id="GO:0015562">
    <property type="term" value="F:efflux transmembrane transporter activity"/>
    <property type="evidence" value="ECO:0007669"/>
    <property type="project" value="InterPro"/>
</dbReference>
<keyword evidence="3" id="KW-0813">Transport</keyword>
<sequence length="477" mass="51532">MYNSRSVLLRMCLLAPCLPYSHAAAVELPWLSGNSNSAMPQGLSTQRLADELGATSTQAGAEVNSQPRAGALGLRDAVAIAVNRHPSILSAASAISQQEGAVDQARAGYYPRISAGVNSGRVSTYGHGQIATVSVSQMLHDFGKVSGSVNQAQGQVFKQQALLLKQIDTIAEETAQTLLEVHRQQALLKIASDQVRAMQSVLEMVKLRADSGLTSQSDFIQATTREQSARSNHQQVSTLLDQWRARLATLVGDNQPNTIATPPSDLEHAAHLDSPWDYTRLPDVLAAEADRKSANGQLENAKAQRYPTIALEGSANKALSGTNPNNGIDQGSYNTAMITGSMMLYQGGAVSAQIRSATAGIERADALIREARLAAENQLRSSRKQAVGARIRMGILGQRMASMTETRELYREQYRVGTRSVLDLLNAEQEVYQAAAELETTRHDYWAGLVTYIGATGRSREAYSLNDTSIQQIEIQP</sequence>
<dbReference type="InterPro" id="IPR010130">
    <property type="entry name" value="T1SS_OMP_TolC"/>
</dbReference>
<keyword evidence="7" id="KW-0998">Cell outer membrane</keyword>
<comment type="subcellular location">
    <subcellularLocation>
        <location evidence="1">Cell outer membrane</location>
    </subcellularLocation>
</comment>